<dbReference type="Pfam" id="PF13840">
    <property type="entry name" value="ACT_7"/>
    <property type="match status" value="1"/>
</dbReference>
<accession>A0ABV0K100</accession>
<gene>
    <name evidence="3" type="ORF">NC992_06100</name>
</gene>
<name>A0ABV0K100_9CYAN</name>
<dbReference type="InterPro" id="IPR027795">
    <property type="entry name" value="CASTOR_ACT_dom"/>
</dbReference>
<evidence type="ECO:0000313" key="4">
    <source>
        <dbReference type="Proteomes" id="UP001482513"/>
    </source>
</evidence>
<dbReference type="Gene3D" id="3.30.2130.10">
    <property type="entry name" value="VC0802-like"/>
    <property type="match status" value="1"/>
</dbReference>
<dbReference type="InterPro" id="IPR045865">
    <property type="entry name" value="ACT-like_dom_sf"/>
</dbReference>
<evidence type="ECO:0000259" key="1">
    <source>
        <dbReference type="Pfam" id="PF10000"/>
    </source>
</evidence>
<comment type="caution">
    <text evidence="3">The sequence shown here is derived from an EMBL/GenBank/DDBJ whole genome shotgun (WGS) entry which is preliminary data.</text>
</comment>
<dbReference type="InterPro" id="IPR018717">
    <property type="entry name" value="DUF2241"/>
</dbReference>
<sequence>MQPTLREGEYVFCTVAASSGLDLDPIGFFREDEGVTLILLRHQAEAAGLPYSATFAMITLSVHSSLEAVGFLAAIATKLASHGISVNPVSAFYHDHLFVPVAQAEAAIALLHELAAESDTSSP</sequence>
<organism evidence="3 4">
    <name type="scientific">Leptolyngbya subtilissima DQ-A4</name>
    <dbReference type="NCBI Taxonomy" id="2933933"/>
    <lineage>
        <taxon>Bacteria</taxon>
        <taxon>Bacillati</taxon>
        <taxon>Cyanobacteriota</taxon>
        <taxon>Cyanophyceae</taxon>
        <taxon>Leptolyngbyales</taxon>
        <taxon>Leptolyngbyaceae</taxon>
        <taxon>Leptolyngbya group</taxon>
        <taxon>Leptolyngbya</taxon>
    </lineage>
</organism>
<evidence type="ECO:0000259" key="2">
    <source>
        <dbReference type="Pfam" id="PF13840"/>
    </source>
</evidence>
<feature type="domain" description="CASTOR ACT" evidence="2">
    <location>
        <begin position="57"/>
        <end position="113"/>
    </location>
</feature>
<dbReference type="SUPFAM" id="SSF55021">
    <property type="entry name" value="ACT-like"/>
    <property type="match status" value="2"/>
</dbReference>
<keyword evidence="4" id="KW-1185">Reference proteome</keyword>
<dbReference type="EMBL" id="JAMPKX010000002">
    <property type="protein sequence ID" value="MEP0946438.1"/>
    <property type="molecule type" value="Genomic_DNA"/>
</dbReference>
<reference evidence="3 4" key="1">
    <citation type="submission" date="2022-04" db="EMBL/GenBank/DDBJ databases">
        <title>Positive selection, recombination, and allopatry shape intraspecific diversity of widespread and dominant cyanobacteria.</title>
        <authorList>
            <person name="Wei J."/>
            <person name="Shu W."/>
            <person name="Hu C."/>
        </authorList>
    </citation>
    <scope>NUCLEOTIDE SEQUENCE [LARGE SCALE GENOMIC DNA]</scope>
    <source>
        <strain evidence="3 4">DQ-A4</strain>
    </source>
</reference>
<protein>
    <submittedName>
        <fullName evidence="3">ACT domain-containing protein</fullName>
    </submittedName>
</protein>
<evidence type="ECO:0000313" key="3">
    <source>
        <dbReference type="EMBL" id="MEP0946438.1"/>
    </source>
</evidence>
<dbReference type="PANTHER" id="PTHR39199">
    <property type="entry name" value="BLR5128 PROTEIN"/>
    <property type="match status" value="1"/>
</dbReference>
<dbReference type="PANTHER" id="PTHR39199:SF1">
    <property type="entry name" value="BLR5128 PROTEIN"/>
    <property type="match status" value="1"/>
</dbReference>
<proteinExistence type="predicted"/>
<dbReference type="Pfam" id="PF10000">
    <property type="entry name" value="ACT_3"/>
    <property type="match status" value="1"/>
</dbReference>
<dbReference type="Proteomes" id="UP001482513">
    <property type="component" value="Unassembled WGS sequence"/>
</dbReference>
<feature type="domain" description="DUF2241" evidence="1">
    <location>
        <begin position="1"/>
        <end position="55"/>
    </location>
</feature>